<proteinExistence type="predicted"/>
<dbReference type="Gene3D" id="1.20.1280.50">
    <property type="match status" value="1"/>
</dbReference>
<dbReference type="InterPro" id="IPR036047">
    <property type="entry name" value="F-box-like_dom_sf"/>
</dbReference>
<gene>
    <name evidence="1" type="ORF">BDZ94DRAFT_1294966</name>
</gene>
<organism evidence="1 2">
    <name type="scientific">Collybia nuda</name>
    <dbReference type="NCBI Taxonomy" id="64659"/>
    <lineage>
        <taxon>Eukaryota</taxon>
        <taxon>Fungi</taxon>
        <taxon>Dikarya</taxon>
        <taxon>Basidiomycota</taxon>
        <taxon>Agaricomycotina</taxon>
        <taxon>Agaricomycetes</taxon>
        <taxon>Agaricomycetidae</taxon>
        <taxon>Agaricales</taxon>
        <taxon>Tricholomatineae</taxon>
        <taxon>Clitocybaceae</taxon>
        <taxon>Collybia</taxon>
    </lineage>
</organism>
<comment type="caution">
    <text evidence="1">The sequence shown here is derived from an EMBL/GenBank/DDBJ whole genome shotgun (WGS) entry which is preliminary data.</text>
</comment>
<protein>
    <recommendedName>
        <fullName evidence="3">F-box domain-containing protein</fullName>
    </recommendedName>
</protein>
<name>A0A9P5YFJ9_9AGAR</name>
<accession>A0A9P5YFJ9</accession>
<reference evidence="1" key="1">
    <citation type="submission" date="2020-11" db="EMBL/GenBank/DDBJ databases">
        <authorList>
            <consortium name="DOE Joint Genome Institute"/>
            <person name="Ahrendt S."/>
            <person name="Riley R."/>
            <person name="Andreopoulos W."/>
            <person name="Labutti K."/>
            <person name="Pangilinan J."/>
            <person name="Ruiz-Duenas F.J."/>
            <person name="Barrasa J.M."/>
            <person name="Sanchez-Garcia M."/>
            <person name="Camarero S."/>
            <person name="Miyauchi S."/>
            <person name="Serrano A."/>
            <person name="Linde D."/>
            <person name="Babiker R."/>
            <person name="Drula E."/>
            <person name="Ayuso-Fernandez I."/>
            <person name="Pacheco R."/>
            <person name="Padilla G."/>
            <person name="Ferreira P."/>
            <person name="Barriuso J."/>
            <person name="Kellner H."/>
            <person name="Castanera R."/>
            <person name="Alfaro M."/>
            <person name="Ramirez L."/>
            <person name="Pisabarro A.G."/>
            <person name="Kuo A."/>
            <person name="Tritt A."/>
            <person name="Lipzen A."/>
            <person name="He G."/>
            <person name="Yan M."/>
            <person name="Ng V."/>
            <person name="Cullen D."/>
            <person name="Martin F."/>
            <person name="Rosso M.-N."/>
            <person name="Henrissat B."/>
            <person name="Hibbett D."/>
            <person name="Martinez A.T."/>
            <person name="Grigoriev I.V."/>
        </authorList>
    </citation>
    <scope>NUCLEOTIDE SEQUENCE</scope>
    <source>
        <strain evidence="1">CBS 247.69</strain>
    </source>
</reference>
<evidence type="ECO:0008006" key="3">
    <source>
        <dbReference type="Google" id="ProtNLM"/>
    </source>
</evidence>
<dbReference type="OrthoDB" id="3252356at2759"/>
<dbReference type="Proteomes" id="UP000807353">
    <property type="component" value="Unassembled WGS sequence"/>
</dbReference>
<dbReference type="EMBL" id="MU150236">
    <property type="protein sequence ID" value="KAF9467651.1"/>
    <property type="molecule type" value="Genomic_DNA"/>
</dbReference>
<sequence>MYSLVLLPVTGPMSTVNSFRQIDGGSWGTRAPSDILYYFFVMAIKDTPTTAITVSQVCRRWRATAISSPTLWTKISMVCIRAHQQHSWTVTYLKRSQSLPISFYLKAHRKMSVREVEVVLTRHAHRFRSLSVLASNYRLTFTLWPQFSQAMASLTNFEYRVIGDIRVHVQRDNPPIQPFQIAGTSRHGLIEWAKWDASTITSLTLNYIGPESKLSLRDFHEIFVHCRHTLTRLELLGFAPTQDKKDPVPRIALPVLETLLIGYIDTIVPFMELIHMPRLHSLTLRDILQTPENHLYKPRRDWYFGMQATHVGRIFELMQGVHLTHLAIYGEQFGFPAEFRHLLLGLKALKSLVLYAAAETYYDVLFEDQIILPSLSDLLITYVDHTRSLSPFFGRRAAAKSQPLRKLTLTNDCVLVMEAEGFLEGVMAGCPSISAITDPVLEMYNVVAEGEREIVVNGVVIV</sequence>
<dbReference type="SUPFAM" id="SSF81383">
    <property type="entry name" value="F-box domain"/>
    <property type="match status" value="1"/>
</dbReference>
<dbReference type="AlphaFoldDB" id="A0A9P5YFJ9"/>
<keyword evidence="2" id="KW-1185">Reference proteome</keyword>
<evidence type="ECO:0000313" key="1">
    <source>
        <dbReference type="EMBL" id="KAF9467651.1"/>
    </source>
</evidence>
<evidence type="ECO:0000313" key="2">
    <source>
        <dbReference type="Proteomes" id="UP000807353"/>
    </source>
</evidence>